<sequence length="222" mass="23945">MRLHLYLATQQAVPFDYLPALKSAFHRWVGHNEALHEGFSLYSYSWLHGGRAGRGGIRFAEGASWFISAPDEALIHELVSGVVRVPALDLGLAVRDVRMQRAPAFAAGEQPFRVAGPVFIKHEGEKGKPADHLLPGHPLADELLTATLRHKLRQAGLDDAGAAVRFDPAHIATAKSKLFQYKQVQCRGSICPVLVSGSAEQIAFAWEVGVGHSTGIGCGALV</sequence>
<feature type="domain" description="CRISPR associated protein Cas6 C-terminal" evidence="1">
    <location>
        <begin position="106"/>
        <end position="220"/>
    </location>
</feature>
<dbReference type="RefSeq" id="WP_109655308.1">
    <property type="nucleotide sequence ID" value="NZ_CP029145.1"/>
</dbReference>
<name>A0A2Z3GMM4_9BACT</name>
<dbReference type="InterPro" id="IPR049435">
    <property type="entry name" value="Cas_Cas6_C"/>
</dbReference>
<dbReference type="Gene3D" id="3.30.70.1890">
    <property type="match status" value="1"/>
</dbReference>
<evidence type="ECO:0000313" key="2">
    <source>
        <dbReference type="EMBL" id="AWM32185.1"/>
    </source>
</evidence>
<dbReference type="Pfam" id="PF01881">
    <property type="entry name" value="Cas_Cas6_C"/>
    <property type="match status" value="1"/>
</dbReference>
<accession>A0A2Z3GMM4</accession>
<gene>
    <name evidence="2" type="ORF">DDQ68_04885</name>
</gene>
<evidence type="ECO:0000259" key="1">
    <source>
        <dbReference type="Pfam" id="PF01881"/>
    </source>
</evidence>
<proteinExistence type="predicted"/>
<dbReference type="InterPro" id="IPR045747">
    <property type="entry name" value="CRISPR-assoc_prot_Cas6_N_sf"/>
</dbReference>
<dbReference type="CDD" id="cd21140">
    <property type="entry name" value="Cas6_I-like"/>
    <property type="match status" value="1"/>
</dbReference>
<evidence type="ECO:0000313" key="3">
    <source>
        <dbReference type="Proteomes" id="UP000245999"/>
    </source>
</evidence>
<dbReference type="Proteomes" id="UP000245999">
    <property type="component" value="Chromosome"/>
</dbReference>
<dbReference type="EMBL" id="CP029145">
    <property type="protein sequence ID" value="AWM32185.1"/>
    <property type="molecule type" value="Genomic_DNA"/>
</dbReference>
<organism evidence="2 3">
    <name type="scientific">Hymenobacter nivis</name>
    <dbReference type="NCBI Taxonomy" id="1850093"/>
    <lineage>
        <taxon>Bacteria</taxon>
        <taxon>Pseudomonadati</taxon>
        <taxon>Bacteroidota</taxon>
        <taxon>Cytophagia</taxon>
        <taxon>Cytophagales</taxon>
        <taxon>Hymenobacteraceae</taxon>
        <taxon>Hymenobacter</taxon>
    </lineage>
</organism>
<protein>
    <submittedName>
        <fullName evidence="2">CRISPR-associated endoribonuclease Cas6</fullName>
    </submittedName>
</protein>
<dbReference type="Gene3D" id="3.30.70.1900">
    <property type="match status" value="1"/>
</dbReference>
<keyword evidence="3" id="KW-1185">Reference proteome</keyword>
<dbReference type="OrthoDB" id="956004at2"/>
<dbReference type="AlphaFoldDB" id="A0A2Z3GMM4"/>
<dbReference type="KEGG" id="hnv:DDQ68_04885"/>
<reference evidence="3" key="1">
    <citation type="submission" date="2018-04" db="EMBL/GenBank/DDBJ databases">
        <title>Complete genome of Antarctic heterotrophic bacterium Hymenobacter nivis.</title>
        <authorList>
            <person name="Terashima M."/>
        </authorList>
    </citation>
    <scope>NUCLEOTIDE SEQUENCE [LARGE SCALE GENOMIC DNA]</scope>
    <source>
        <strain evidence="3">NBRC 111535</strain>
    </source>
</reference>